<dbReference type="PANTHER" id="PTHR16943:SF8">
    <property type="entry name" value="2-METHYLCITRATE DEHYDRATASE"/>
    <property type="match status" value="1"/>
</dbReference>
<evidence type="ECO:0000313" key="4">
    <source>
        <dbReference type="EMBL" id="GAA5125794.1"/>
    </source>
</evidence>
<dbReference type="InterPro" id="IPR005656">
    <property type="entry name" value="MmgE_PrpD"/>
</dbReference>
<dbReference type="InterPro" id="IPR045337">
    <property type="entry name" value="MmgE_PrpD_C"/>
</dbReference>
<keyword evidence="5" id="KW-1185">Reference proteome</keyword>
<dbReference type="InterPro" id="IPR036148">
    <property type="entry name" value="MmgE/PrpD_sf"/>
</dbReference>
<proteinExistence type="inferred from homology"/>
<dbReference type="EMBL" id="BAABJO010000014">
    <property type="protein sequence ID" value="GAA5125794.1"/>
    <property type="molecule type" value="Genomic_DNA"/>
</dbReference>
<dbReference type="InterPro" id="IPR045336">
    <property type="entry name" value="MmgE_PrpD_N"/>
</dbReference>
<dbReference type="Gene3D" id="1.10.4100.10">
    <property type="entry name" value="2-methylcitrate dehydratase PrpD"/>
    <property type="match status" value="1"/>
</dbReference>
<sequence length="468" mass="49316">MDTIGAAPPPPATTPEITATLAEYVAASPTRALPEDIVEKATLHVLDTLAAIIACHDLEPARVARAYAARNSGALTTPILGATQTASLTDAVFATAMTAHAAEINDFCPSSYVQPGPAVVSTALLLGREQRIDGVRLLRAVVAGYEVACRLPKAIGAEAMRGTGVANHGIGAIFGAAVAAASVLGHRAGEVEHLLSLTAQQASGSWQWLLDVEHVEKALVFAGMGARSGLQSALFVEAGFTGVPGSFDHDRGWLRSTYLAGGPASADHDYLVRDLGTRFELPLVGLKQFPVGGPTQPAVQALLDVVPDVQVPDVARVLVELPSHNSRAFAEAGMPALNVPYLTSIILLDGRLDFVAAQSLARMAGDPEVRALMRKVEVRADPAQNAMPRVESARVTIVHEDGSSRTRFVEHVKGFPSHPMSKDDVVAKAKSLVQPHLGPARTTELCDAVLGMARLERLDPLIDLMARV</sequence>
<evidence type="ECO:0000256" key="1">
    <source>
        <dbReference type="ARBA" id="ARBA00006174"/>
    </source>
</evidence>
<dbReference type="RefSeq" id="WP_345606775.1">
    <property type="nucleotide sequence ID" value="NZ_BAABJO010000014.1"/>
</dbReference>
<reference evidence="5" key="1">
    <citation type="journal article" date="2019" name="Int. J. Syst. Evol. Microbiol.">
        <title>The Global Catalogue of Microorganisms (GCM) 10K type strain sequencing project: providing services to taxonomists for standard genome sequencing and annotation.</title>
        <authorList>
            <consortium name="The Broad Institute Genomics Platform"/>
            <consortium name="The Broad Institute Genome Sequencing Center for Infectious Disease"/>
            <person name="Wu L."/>
            <person name="Ma J."/>
        </authorList>
    </citation>
    <scope>NUCLEOTIDE SEQUENCE [LARGE SCALE GENOMIC DNA]</scope>
    <source>
        <strain evidence="5">JCM 18302</strain>
    </source>
</reference>
<dbReference type="Gene3D" id="3.30.1330.120">
    <property type="entry name" value="2-methylcitrate dehydratase PrpD"/>
    <property type="match status" value="1"/>
</dbReference>
<evidence type="ECO:0000259" key="2">
    <source>
        <dbReference type="Pfam" id="PF03972"/>
    </source>
</evidence>
<protein>
    <submittedName>
        <fullName evidence="4">MmgE/PrpD family protein</fullName>
    </submittedName>
</protein>
<feature type="domain" description="MmgE/PrpD C-terminal" evidence="3">
    <location>
        <begin position="289"/>
        <end position="449"/>
    </location>
</feature>
<organism evidence="4 5">
    <name type="scientific">Pseudonocardia adelaidensis</name>
    <dbReference type="NCBI Taxonomy" id="648754"/>
    <lineage>
        <taxon>Bacteria</taxon>
        <taxon>Bacillati</taxon>
        <taxon>Actinomycetota</taxon>
        <taxon>Actinomycetes</taxon>
        <taxon>Pseudonocardiales</taxon>
        <taxon>Pseudonocardiaceae</taxon>
        <taxon>Pseudonocardia</taxon>
    </lineage>
</organism>
<dbReference type="Pfam" id="PF03972">
    <property type="entry name" value="MmgE_PrpD_N"/>
    <property type="match status" value="1"/>
</dbReference>
<evidence type="ECO:0000259" key="3">
    <source>
        <dbReference type="Pfam" id="PF19305"/>
    </source>
</evidence>
<evidence type="ECO:0000313" key="5">
    <source>
        <dbReference type="Proteomes" id="UP001500804"/>
    </source>
</evidence>
<dbReference type="Proteomes" id="UP001500804">
    <property type="component" value="Unassembled WGS sequence"/>
</dbReference>
<dbReference type="SUPFAM" id="SSF103378">
    <property type="entry name" value="2-methylcitrate dehydratase PrpD"/>
    <property type="match status" value="1"/>
</dbReference>
<dbReference type="InterPro" id="IPR042188">
    <property type="entry name" value="MmgE/PrpD_sf_2"/>
</dbReference>
<comment type="caution">
    <text evidence="4">The sequence shown here is derived from an EMBL/GenBank/DDBJ whole genome shotgun (WGS) entry which is preliminary data.</text>
</comment>
<comment type="similarity">
    <text evidence="1">Belongs to the PrpD family.</text>
</comment>
<dbReference type="InterPro" id="IPR042183">
    <property type="entry name" value="MmgE/PrpD_sf_1"/>
</dbReference>
<feature type="domain" description="MmgE/PrpD N-terminal" evidence="2">
    <location>
        <begin position="20"/>
        <end position="256"/>
    </location>
</feature>
<dbReference type="Pfam" id="PF19305">
    <property type="entry name" value="MmgE_PrpD_C"/>
    <property type="match status" value="1"/>
</dbReference>
<dbReference type="PANTHER" id="PTHR16943">
    <property type="entry name" value="2-METHYLCITRATE DEHYDRATASE-RELATED"/>
    <property type="match status" value="1"/>
</dbReference>
<gene>
    <name evidence="4" type="ORF">GCM10023320_40660</name>
</gene>
<name>A0ABP9NRW2_9PSEU</name>
<accession>A0ABP9NRW2</accession>